<dbReference type="AlphaFoldDB" id="A0A1K1YYK4"/>
<gene>
    <name evidence="3" type="ORF">SAMN02787144_100534</name>
</gene>
<feature type="region of interest" description="Disordered" evidence="1">
    <location>
        <begin position="280"/>
        <end position="324"/>
    </location>
</feature>
<evidence type="ECO:0000313" key="4">
    <source>
        <dbReference type="Proteomes" id="UP000181909"/>
    </source>
</evidence>
<proteinExistence type="predicted"/>
<dbReference type="Proteomes" id="UP000181909">
    <property type="component" value="Unassembled WGS sequence"/>
</dbReference>
<feature type="domain" description="ER-bound oxygenase mpaB/mpaB'/Rubber oxygenase catalytic" evidence="2">
    <location>
        <begin position="62"/>
        <end position="238"/>
    </location>
</feature>
<name>A0A1K1YYK4_STRAR</name>
<accession>A0A1K1YYK4</accession>
<evidence type="ECO:0000259" key="2">
    <source>
        <dbReference type="Pfam" id="PF09995"/>
    </source>
</evidence>
<dbReference type="RefSeq" id="WP_072484976.1">
    <property type="nucleotide sequence ID" value="NZ_CP108276.1"/>
</dbReference>
<sequence length="324" mass="37286">MGRYSRLHEIRRMDPARDYAEILRLISQYEFPWDYRQGVSVAFLRDYGVPRISVLLDRTQEFERAGQKRYDDTMLIGYEMAADGFDSERGRAAARHLNRIHGKYRIADDDFRYVLATTVVGPKRWIDRFGWRPLCAQEVQALVEAGRKTAAMMGIEGAPDTYEGFERFLDSYEERMFAYDPANRRVANATFRVIASWYPRPLRPLVARFALGLLDEPLLAALGFRPQPRWVRASASAALRLRAQCVRRLPARPRRFPARPRPRSYPFGWRLDDLGPHWARNRPVEPLPDERDGHAGGSTRRRAAAPDSGGRTPAPGCRRPARNS</sequence>
<dbReference type="InterPro" id="IPR018713">
    <property type="entry name" value="MPAB/Lcp_cat_dom"/>
</dbReference>
<dbReference type="PANTHER" id="PTHR36124:SF1">
    <property type="entry name" value="ER-BOUND OXYGENASE MPAB_MPAB'_RUBBER OXYGENASE CATALYTIC DOMAIN-CONTAINING PROTEIN"/>
    <property type="match status" value="1"/>
</dbReference>
<dbReference type="GO" id="GO:0016491">
    <property type="term" value="F:oxidoreductase activity"/>
    <property type="evidence" value="ECO:0007669"/>
    <property type="project" value="InterPro"/>
</dbReference>
<evidence type="ECO:0000256" key="1">
    <source>
        <dbReference type="SAM" id="MobiDB-lite"/>
    </source>
</evidence>
<dbReference type="Pfam" id="PF09995">
    <property type="entry name" value="MPAB_Lcp_cat"/>
    <property type="match status" value="1"/>
</dbReference>
<dbReference type="InterPro" id="IPR046366">
    <property type="entry name" value="MPAB"/>
</dbReference>
<organism evidence="3 4">
    <name type="scientific">Streptomyces atratus</name>
    <dbReference type="NCBI Taxonomy" id="1893"/>
    <lineage>
        <taxon>Bacteria</taxon>
        <taxon>Bacillati</taxon>
        <taxon>Actinomycetota</taxon>
        <taxon>Actinomycetes</taxon>
        <taxon>Kitasatosporales</taxon>
        <taxon>Streptomycetaceae</taxon>
        <taxon>Streptomyces</taxon>
    </lineage>
</organism>
<dbReference type="PANTHER" id="PTHR36124">
    <property type="match status" value="1"/>
</dbReference>
<reference evidence="3 4" key="1">
    <citation type="submission" date="2016-11" db="EMBL/GenBank/DDBJ databases">
        <authorList>
            <person name="Jaros S."/>
            <person name="Januszkiewicz K."/>
            <person name="Wedrychowicz H."/>
        </authorList>
    </citation>
    <scope>NUCLEOTIDE SEQUENCE [LARGE SCALE GENOMIC DNA]</scope>
    <source>
        <strain evidence="3 4">OK807</strain>
    </source>
</reference>
<dbReference type="EMBL" id="FPJO01000005">
    <property type="protein sequence ID" value="SFX66373.1"/>
    <property type="molecule type" value="Genomic_DNA"/>
</dbReference>
<evidence type="ECO:0000313" key="3">
    <source>
        <dbReference type="EMBL" id="SFX66373.1"/>
    </source>
</evidence>
<protein>
    <recommendedName>
        <fullName evidence="2">ER-bound oxygenase mpaB/mpaB'/Rubber oxygenase catalytic domain-containing protein</fullName>
    </recommendedName>
</protein>